<keyword evidence="3" id="KW-1185">Reference proteome</keyword>
<protein>
    <submittedName>
        <fullName evidence="2">Acetyltransferase involved in cellulose biosynthesis, CelD/BcsL family</fullName>
    </submittedName>
</protein>
<dbReference type="RefSeq" id="WP_092023769.1">
    <property type="nucleotide sequence ID" value="NZ_FOUE01000004.1"/>
</dbReference>
<dbReference type="GO" id="GO:0016740">
    <property type="term" value="F:transferase activity"/>
    <property type="evidence" value="ECO:0007669"/>
    <property type="project" value="UniProtKB-KW"/>
</dbReference>
<dbReference type="InterPro" id="IPR038740">
    <property type="entry name" value="BioF2-like_GNAT_dom"/>
</dbReference>
<gene>
    <name evidence="2" type="ORF">SAMN04487963_2873</name>
</gene>
<dbReference type="OrthoDB" id="9808976at2"/>
<keyword evidence="2" id="KW-0808">Transferase</keyword>
<evidence type="ECO:0000259" key="1">
    <source>
        <dbReference type="Pfam" id="PF13480"/>
    </source>
</evidence>
<name>A0A1I4RP45_9GAMM</name>
<reference evidence="3" key="1">
    <citation type="submission" date="2016-10" db="EMBL/GenBank/DDBJ databases">
        <authorList>
            <person name="Varghese N."/>
            <person name="Submissions S."/>
        </authorList>
    </citation>
    <scope>NUCLEOTIDE SEQUENCE [LARGE SCALE GENOMIC DNA]</scope>
    <source>
        <strain evidence="3">CGMCC 1.7061</strain>
    </source>
</reference>
<dbReference type="Gene3D" id="3.40.630.30">
    <property type="match status" value="1"/>
</dbReference>
<accession>A0A1I4RP45</accession>
<proteinExistence type="predicted"/>
<dbReference type="EMBL" id="FOUE01000004">
    <property type="protein sequence ID" value="SFM54018.1"/>
    <property type="molecule type" value="Genomic_DNA"/>
</dbReference>
<dbReference type="InterPro" id="IPR016181">
    <property type="entry name" value="Acyl_CoA_acyltransferase"/>
</dbReference>
<dbReference type="AlphaFoldDB" id="A0A1I4RP45"/>
<evidence type="ECO:0000313" key="3">
    <source>
        <dbReference type="Proteomes" id="UP000198519"/>
    </source>
</evidence>
<dbReference type="STRING" id="488535.SAMN04487963_2873"/>
<feature type="domain" description="BioF2-like acetyltransferase" evidence="1">
    <location>
        <begin position="176"/>
        <end position="318"/>
    </location>
</feature>
<sequence>MKLKVIRTEEAFDRIQPQWDELLAKLDPVPLTLTHAWLRSWLGAFSAGMQVEFRCVYQGDALVGVAPFVKVRERYRGVPVTLLKLAANGHTPYSSIVVDSSLSAGDQDQALGILTKIAPDEIGLFFKINQKSGLRDYLLDRSKIGHGRVGQKPGLRTPVVDIDRSWDEFYRSRRRSLKKSLNHKLNRFNKSGEFTITEEPVTRADQPIIDELVTISAKSWKSTIGNDLKSNQRSRQFLLNLAETFGHSGNLTAWIVRHRDTTPVAFELHLAYDHIAYPIRADYDEAFNAYSPGSVLEFSALRSLFESGACKQYYTCADDYWYLSKWTEDYEDICSVELFGSSLKLRLLYLAEYRVIPVIKRFIKKDAKQAKPA</sequence>
<dbReference type="Pfam" id="PF13480">
    <property type="entry name" value="Acetyltransf_6"/>
    <property type="match status" value="1"/>
</dbReference>
<dbReference type="Proteomes" id="UP000198519">
    <property type="component" value="Unassembled WGS sequence"/>
</dbReference>
<organism evidence="2 3">
    <name type="scientific">Marinobacter zhejiangensis</name>
    <dbReference type="NCBI Taxonomy" id="488535"/>
    <lineage>
        <taxon>Bacteria</taxon>
        <taxon>Pseudomonadati</taxon>
        <taxon>Pseudomonadota</taxon>
        <taxon>Gammaproteobacteria</taxon>
        <taxon>Pseudomonadales</taxon>
        <taxon>Marinobacteraceae</taxon>
        <taxon>Marinobacter</taxon>
    </lineage>
</organism>
<dbReference type="SUPFAM" id="SSF55729">
    <property type="entry name" value="Acyl-CoA N-acyltransferases (Nat)"/>
    <property type="match status" value="1"/>
</dbReference>
<evidence type="ECO:0000313" key="2">
    <source>
        <dbReference type="EMBL" id="SFM54018.1"/>
    </source>
</evidence>